<keyword evidence="1" id="KW-0245">EGF-like domain</keyword>
<name>A0A9J7MMZ0_BRAFL</name>
<reference evidence="9" key="1">
    <citation type="journal article" date="2020" name="Nat. Ecol. Evol.">
        <title>Deeply conserved synteny resolves early events in vertebrate evolution.</title>
        <authorList>
            <person name="Simakov O."/>
            <person name="Marletaz F."/>
            <person name="Yue J.X."/>
            <person name="O'Connell B."/>
            <person name="Jenkins J."/>
            <person name="Brandt A."/>
            <person name="Calef R."/>
            <person name="Tung C.H."/>
            <person name="Huang T.K."/>
            <person name="Schmutz J."/>
            <person name="Satoh N."/>
            <person name="Yu J.K."/>
            <person name="Putnam N.H."/>
            <person name="Green R.E."/>
            <person name="Rokhsar D.S."/>
        </authorList>
    </citation>
    <scope>NUCLEOTIDE SEQUENCE [LARGE SCALE GENOMIC DNA]</scope>
    <source>
        <strain evidence="9">S238N-H82</strain>
    </source>
</reference>
<dbReference type="OrthoDB" id="14563at2759"/>
<dbReference type="Gene3D" id="4.10.1080.10">
    <property type="entry name" value="TSP type-3 repeat"/>
    <property type="match status" value="1"/>
</dbReference>
<dbReference type="InterPro" id="IPR008859">
    <property type="entry name" value="Thrombospondin_C"/>
</dbReference>
<dbReference type="GO" id="GO:0005509">
    <property type="term" value="F:calcium ion binding"/>
    <property type="evidence" value="ECO:0007669"/>
    <property type="project" value="UniProtKB-UniRule"/>
</dbReference>
<dbReference type="Gene3D" id="2.60.120.200">
    <property type="match status" value="1"/>
</dbReference>
<evidence type="ECO:0000259" key="8">
    <source>
        <dbReference type="PROSITE" id="PS51236"/>
    </source>
</evidence>
<dbReference type="GeneID" id="118413661"/>
<dbReference type="PROSITE" id="PS51236">
    <property type="entry name" value="TSP_CTER"/>
    <property type="match status" value="1"/>
</dbReference>
<dbReference type="PANTHER" id="PTHR10199:SF100">
    <property type="entry name" value="THROMBOSPONDIN, ISOFORM A"/>
    <property type="match status" value="1"/>
</dbReference>
<dbReference type="Pfam" id="PF02412">
    <property type="entry name" value="TSP_3"/>
    <property type="match status" value="2"/>
</dbReference>
<sequence>MEPNAAQLDTDNDGYGDECDDDDDNDTVLDDVDNCRLLPNMDQADFDGNGIGDACTPDFDMDGVVDTDDICPENNAVSRTDFRDYNTINLGDGSSNNPPNWEFLNDGAEITQNENSDPGILLGTTNFDSVDYRGTFFVNTQVDDDFVGFVFSYQSNSRFYLVSWKQAGDGSGGEPGVQLKLVNSTTGPSQDLALALWNAANVGGQTKLLWEDANKIGWNDKTAYRWELKHLPSIGLIRLKLYTGSQLIVDSGNVEDFSLRGGRLGVYCYSQQDVIWSDLVTKCDDTLP</sequence>
<evidence type="ECO:0000313" key="9">
    <source>
        <dbReference type="Proteomes" id="UP000001554"/>
    </source>
</evidence>
<keyword evidence="2" id="KW-0732">Signal</keyword>
<dbReference type="PANTHER" id="PTHR10199">
    <property type="entry name" value="THROMBOSPONDIN"/>
    <property type="match status" value="1"/>
</dbReference>
<evidence type="ECO:0000256" key="3">
    <source>
        <dbReference type="ARBA" id="ARBA00022737"/>
    </source>
</evidence>
<feature type="repeat" description="TSP type-3" evidence="6">
    <location>
        <begin position="8"/>
        <end position="43"/>
    </location>
</feature>
<protein>
    <submittedName>
        <fullName evidence="10">Cartilage oligomeric matrix protein-like</fullName>
    </submittedName>
</protein>
<evidence type="ECO:0000256" key="2">
    <source>
        <dbReference type="ARBA" id="ARBA00022729"/>
    </source>
</evidence>
<dbReference type="InterPro" id="IPR028974">
    <property type="entry name" value="TSP_type-3_rpt"/>
</dbReference>
<dbReference type="InterPro" id="IPR003367">
    <property type="entry name" value="Thrombospondin_3-like_rpt"/>
</dbReference>
<evidence type="ECO:0000256" key="7">
    <source>
        <dbReference type="SAM" id="MobiDB-lite"/>
    </source>
</evidence>
<keyword evidence="3" id="KW-0677">Repeat</keyword>
<organism evidence="9 10">
    <name type="scientific">Branchiostoma floridae</name>
    <name type="common">Florida lancelet</name>
    <name type="synonym">Amphioxus</name>
    <dbReference type="NCBI Taxonomy" id="7739"/>
    <lineage>
        <taxon>Eukaryota</taxon>
        <taxon>Metazoa</taxon>
        <taxon>Chordata</taxon>
        <taxon>Cephalochordata</taxon>
        <taxon>Leptocardii</taxon>
        <taxon>Amphioxiformes</taxon>
        <taxon>Branchiostomatidae</taxon>
        <taxon>Branchiostoma</taxon>
    </lineage>
</organism>
<dbReference type="OMA" id="FWENGAN"/>
<dbReference type="GO" id="GO:0007155">
    <property type="term" value="P:cell adhesion"/>
    <property type="evidence" value="ECO:0007669"/>
    <property type="project" value="InterPro"/>
</dbReference>
<accession>A0A9J7MMZ0</accession>
<evidence type="ECO:0000256" key="5">
    <source>
        <dbReference type="ARBA" id="ARBA00023180"/>
    </source>
</evidence>
<dbReference type="InterPro" id="IPR013320">
    <property type="entry name" value="ConA-like_dom_sf"/>
</dbReference>
<dbReference type="Proteomes" id="UP000001554">
    <property type="component" value="Chromosome 1"/>
</dbReference>
<dbReference type="FunFam" id="2.60.120.200:FF:000002">
    <property type="entry name" value="Thrombospondin 3"/>
    <property type="match status" value="1"/>
</dbReference>
<feature type="domain" description="TSP C-terminal" evidence="8">
    <location>
        <begin position="83"/>
        <end position="288"/>
    </location>
</feature>
<keyword evidence="4 6" id="KW-0106">Calcium</keyword>
<keyword evidence="5" id="KW-0325">Glycoprotein</keyword>
<evidence type="ECO:0000313" key="10">
    <source>
        <dbReference type="RefSeq" id="XP_035673116.1"/>
    </source>
</evidence>
<dbReference type="PROSITE" id="PS51234">
    <property type="entry name" value="TSP3"/>
    <property type="match status" value="1"/>
</dbReference>
<keyword evidence="9" id="KW-1185">Reference proteome</keyword>
<evidence type="ECO:0000256" key="4">
    <source>
        <dbReference type="ARBA" id="ARBA00022837"/>
    </source>
</evidence>
<dbReference type="SUPFAM" id="SSF103647">
    <property type="entry name" value="TSP type-3 repeat"/>
    <property type="match status" value="1"/>
</dbReference>
<dbReference type="KEGG" id="bfo:118413661"/>
<dbReference type="InterPro" id="IPR017897">
    <property type="entry name" value="Thrombospondin_3_rpt"/>
</dbReference>
<gene>
    <name evidence="10" type="primary">LOC118413661</name>
</gene>
<dbReference type="SUPFAM" id="SSF49899">
    <property type="entry name" value="Concanavalin A-like lectins/glucanases"/>
    <property type="match status" value="1"/>
</dbReference>
<evidence type="ECO:0000256" key="6">
    <source>
        <dbReference type="PROSITE-ProRule" id="PRU00634"/>
    </source>
</evidence>
<dbReference type="RefSeq" id="XP_035673116.1">
    <property type="nucleotide sequence ID" value="XM_035817223.1"/>
</dbReference>
<reference evidence="10" key="2">
    <citation type="submission" date="2025-08" db="UniProtKB">
        <authorList>
            <consortium name="RefSeq"/>
        </authorList>
    </citation>
    <scope>IDENTIFICATION</scope>
    <source>
        <strain evidence="10">S238N-H82</strain>
        <tissue evidence="10">Testes</tissue>
    </source>
</reference>
<feature type="region of interest" description="Disordered" evidence="7">
    <location>
        <begin position="1"/>
        <end position="27"/>
    </location>
</feature>
<dbReference type="Pfam" id="PF05735">
    <property type="entry name" value="TSP_C"/>
    <property type="match status" value="1"/>
</dbReference>
<dbReference type="AlphaFoldDB" id="A0A9J7MMZ0"/>
<proteinExistence type="predicted"/>
<dbReference type="GO" id="GO:0005576">
    <property type="term" value="C:extracellular region"/>
    <property type="evidence" value="ECO:0007669"/>
    <property type="project" value="InterPro"/>
</dbReference>
<evidence type="ECO:0000256" key="1">
    <source>
        <dbReference type="ARBA" id="ARBA00022536"/>
    </source>
</evidence>
<feature type="compositionally biased region" description="Acidic residues" evidence="7">
    <location>
        <begin position="10"/>
        <end position="27"/>
    </location>
</feature>